<gene>
    <name evidence="2" type="ORF">SAMN05421736_11664</name>
</gene>
<proteinExistence type="predicted"/>
<protein>
    <recommendedName>
        <fullName evidence="4">DUF4367 domain-containing protein</fullName>
    </recommendedName>
</protein>
<evidence type="ECO:0000313" key="3">
    <source>
        <dbReference type="Proteomes" id="UP000198935"/>
    </source>
</evidence>
<sequence>MRINVKWGIAFLACVFITAAFFVIKDMPISADEKEAGVEEPADKQLVDVGGDLLAKLPSFIPEGLTKLETQYNDLSAAAGTLHVIQTGWVDDRPAADPKHKQLLITQSDDDGANKPVELLHEAEKIMIDDMEVWVLYPDLTDPTQIFFWKEKQYYNVRGLNIPLEELIKVASSLIQP</sequence>
<keyword evidence="1" id="KW-0472">Membrane</keyword>
<evidence type="ECO:0000313" key="2">
    <source>
        <dbReference type="EMBL" id="SDZ53893.1"/>
    </source>
</evidence>
<accession>A0A1H3TUJ4</accession>
<dbReference type="STRING" id="1503961.SAMN05421736_11664"/>
<organism evidence="2 3">
    <name type="scientific">Evansella caseinilytica</name>
    <dbReference type="NCBI Taxonomy" id="1503961"/>
    <lineage>
        <taxon>Bacteria</taxon>
        <taxon>Bacillati</taxon>
        <taxon>Bacillota</taxon>
        <taxon>Bacilli</taxon>
        <taxon>Bacillales</taxon>
        <taxon>Bacillaceae</taxon>
        <taxon>Evansella</taxon>
    </lineage>
</organism>
<evidence type="ECO:0000256" key="1">
    <source>
        <dbReference type="SAM" id="Phobius"/>
    </source>
</evidence>
<keyword evidence="3" id="KW-1185">Reference proteome</keyword>
<feature type="transmembrane region" description="Helical" evidence="1">
    <location>
        <begin position="6"/>
        <end position="24"/>
    </location>
</feature>
<dbReference type="EMBL" id="FNPI01000016">
    <property type="protein sequence ID" value="SDZ53893.1"/>
    <property type="molecule type" value="Genomic_DNA"/>
</dbReference>
<keyword evidence="1" id="KW-0812">Transmembrane</keyword>
<dbReference type="AlphaFoldDB" id="A0A1H3TUJ4"/>
<evidence type="ECO:0008006" key="4">
    <source>
        <dbReference type="Google" id="ProtNLM"/>
    </source>
</evidence>
<dbReference type="Proteomes" id="UP000198935">
    <property type="component" value="Unassembled WGS sequence"/>
</dbReference>
<dbReference type="OrthoDB" id="2972026at2"/>
<keyword evidence="1" id="KW-1133">Transmembrane helix</keyword>
<name>A0A1H3TUJ4_9BACI</name>
<reference evidence="3" key="1">
    <citation type="submission" date="2016-10" db="EMBL/GenBank/DDBJ databases">
        <authorList>
            <person name="Varghese N."/>
            <person name="Submissions S."/>
        </authorList>
    </citation>
    <scope>NUCLEOTIDE SEQUENCE [LARGE SCALE GENOMIC DNA]</scope>
    <source>
        <strain evidence="3">SP</strain>
    </source>
</reference>